<dbReference type="SUPFAM" id="SSF54814">
    <property type="entry name" value="Prokaryotic type KH domain (KH-domain type II)"/>
    <property type="match status" value="1"/>
</dbReference>
<dbReference type="NCBIfam" id="TIGR00436">
    <property type="entry name" value="era"/>
    <property type="match status" value="1"/>
</dbReference>
<dbReference type="GO" id="GO:0070181">
    <property type="term" value="F:small ribosomal subunit rRNA binding"/>
    <property type="evidence" value="ECO:0007669"/>
    <property type="project" value="UniProtKB-UniRule"/>
</dbReference>
<dbReference type="InterPro" id="IPR005662">
    <property type="entry name" value="GTPase_Era-like"/>
</dbReference>
<dbReference type="InterPro" id="IPR004044">
    <property type="entry name" value="KH_dom_type_2"/>
</dbReference>
<dbReference type="GO" id="GO:0005886">
    <property type="term" value="C:plasma membrane"/>
    <property type="evidence" value="ECO:0007669"/>
    <property type="project" value="UniProtKB-SubCell"/>
</dbReference>
<dbReference type="GO" id="GO:0005829">
    <property type="term" value="C:cytosol"/>
    <property type="evidence" value="ECO:0007669"/>
    <property type="project" value="TreeGrafter"/>
</dbReference>
<evidence type="ECO:0000256" key="2">
    <source>
        <dbReference type="ARBA" id="ARBA00020484"/>
    </source>
</evidence>
<keyword evidence="3 6" id="KW-0547">Nucleotide-binding</keyword>
<keyword evidence="6" id="KW-1003">Cell membrane</keyword>
<feature type="domain" description="KH type-2" evidence="9">
    <location>
        <begin position="199"/>
        <end position="275"/>
    </location>
</feature>
<dbReference type="AlphaFoldDB" id="A0A0F5H0J5"/>
<gene>
    <name evidence="6 11" type="primary">era</name>
    <name evidence="11" type="ORF">MMELEA_01050</name>
</gene>
<feature type="region of interest" description="G2" evidence="7">
    <location>
        <begin position="36"/>
        <end position="40"/>
    </location>
</feature>
<evidence type="ECO:0000313" key="11">
    <source>
        <dbReference type="EMBL" id="KKB26723.1"/>
    </source>
</evidence>
<dbReference type="Gene3D" id="3.30.300.20">
    <property type="match status" value="1"/>
</dbReference>
<dbReference type="GO" id="GO:0003924">
    <property type="term" value="F:GTPase activity"/>
    <property type="evidence" value="ECO:0007669"/>
    <property type="project" value="UniProtKB-UniRule"/>
</dbReference>
<dbReference type="HAMAP" id="MF_00367">
    <property type="entry name" value="GTPase_Era"/>
    <property type="match status" value="1"/>
</dbReference>
<dbReference type="InterPro" id="IPR015946">
    <property type="entry name" value="KH_dom-like_a/b"/>
</dbReference>
<evidence type="ECO:0000313" key="12">
    <source>
        <dbReference type="Proteomes" id="UP000033750"/>
    </source>
</evidence>
<evidence type="ECO:0000256" key="3">
    <source>
        <dbReference type="ARBA" id="ARBA00022741"/>
    </source>
</evidence>
<feature type="region of interest" description="G3" evidence="7">
    <location>
        <begin position="57"/>
        <end position="60"/>
    </location>
</feature>
<dbReference type="PROSITE" id="PS50823">
    <property type="entry name" value="KH_TYPE_2"/>
    <property type="match status" value="1"/>
</dbReference>
<evidence type="ECO:0000259" key="9">
    <source>
        <dbReference type="PROSITE" id="PS50823"/>
    </source>
</evidence>
<keyword evidence="5 6" id="KW-0342">GTP-binding</keyword>
<dbReference type="Pfam" id="PF01926">
    <property type="entry name" value="MMR_HSR1"/>
    <property type="match status" value="1"/>
</dbReference>
<protein>
    <recommendedName>
        <fullName evidence="2 6">GTPase Era</fullName>
    </recommendedName>
</protein>
<dbReference type="Gene3D" id="3.40.50.300">
    <property type="entry name" value="P-loop containing nucleotide triphosphate hydrolases"/>
    <property type="match status" value="1"/>
</dbReference>
<feature type="region of interest" description="G4" evidence="7">
    <location>
        <begin position="118"/>
        <end position="121"/>
    </location>
</feature>
<dbReference type="EMBL" id="JZXN01000017">
    <property type="protein sequence ID" value="KKB26723.1"/>
    <property type="molecule type" value="Genomic_DNA"/>
</dbReference>
<comment type="subunit">
    <text evidence="6">Monomer.</text>
</comment>
<dbReference type="PATRIC" id="fig|1264554.4.peg.137"/>
<dbReference type="InterPro" id="IPR005225">
    <property type="entry name" value="Small_GTP-bd"/>
</dbReference>
<dbReference type="NCBIfam" id="TIGR00231">
    <property type="entry name" value="small_GTP"/>
    <property type="match status" value="1"/>
</dbReference>
<evidence type="ECO:0000256" key="6">
    <source>
        <dbReference type="HAMAP-Rule" id="MF_00367"/>
    </source>
</evidence>
<evidence type="ECO:0000259" key="10">
    <source>
        <dbReference type="PROSITE" id="PS51713"/>
    </source>
</evidence>
<dbReference type="PANTHER" id="PTHR42698">
    <property type="entry name" value="GTPASE ERA"/>
    <property type="match status" value="1"/>
</dbReference>
<dbReference type="InterPro" id="IPR009019">
    <property type="entry name" value="KH_sf_prok-type"/>
</dbReference>
<accession>A0A0F5H0J5</accession>
<dbReference type="InterPro" id="IPR027417">
    <property type="entry name" value="P-loop_NTPase"/>
</dbReference>
<comment type="subcellular location">
    <subcellularLocation>
        <location evidence="6">Cytoplasm</location>
    </subcellularLocation>
    <subcellularLocation>
        <location evidence="6">Cell membrane</location>
        <topology evidence="6">Peripheral membrane protein</topology>
    </subcellularLocation>
</comment>
<dbReference type="GO" id="GO:0005525">
    <property type="term" value="F:GTP binding"/>
    <property type="evidence" value="ECO:0007669"/>
    <property type="project" value="UniProtKB-UniRule"/>
</dbReference>
<dbReference type="STRING" id="29561.MM26B8_04690"/>
<evidence type="ECO:0000256" key="8">
    <source>
        <dbReference type="RuleBase" id="RU003761"/>
    </source>
</evidence>
<sequence>MNIGMFSIIGRPNVGKSSLLNKILNYNLAIVSNVAQTTRDQITGIYSDESYQLVFIDTPGIHKPKNLLGEKLNKSAFDSIIDIDCILFLTPINETIGKGDRVILDKIKDLPNKIAIITKIDLAKKPEKIQHKLNELEEYNFSSIISVSINNKKSIDSLLNLLKTYTYEGEKLYDSDFITDKTMRFLAKELIREAAIYFLREELPHSIAVEINEFNEYNDFIEINATVYVKKDSQKGMLIGKKGSMIKQIGILARKKIESLFGTKVVLNTKVKVAKKWIDDEKMLKKFEY</sequence>
<name>A0A0F5H0J5_9BACT</name>
<organism evidence="11 12">
    <name type="scientific">Mycoplasmopsis meleagridis ATCC 25294</name>
    <dbReference type="NCBI Taxonomy" id="1264554"/>
    <lineage>
        <taxon>Bacteria</taxon>
        <taxon>Bacillati</taxon>
        <taxon>Mycoplasmatota</taxon>
        <taxon>Mycoplasmoidales</taxon>
        <taxon>Metamycoplasmataceae</taxon>
        <taxon>Mycoplasmopsis</taxon>
    </lineage>
</organism>
<comment type="similarity">
    <text evidence="1 6 7 8">Belongs to the TRAFAC class TrmE-Era-EngA-EngB-Septin-like GTPase superfamily. Era GTPase family.</text>
</comment>
<dbReference type="RefSeq" id="WP_046097060.1">
    <property type="nucleotide sequence ID" value="NZ_JZXN01000017.1"/>
</dbReference>
<feature type="binding site" evidence="6">
    <location>
        <begin position="10"/>
        <end position="17"/>
    </location>
    <ligand>
        <name>GTP</name>
        <dbReference type="ChEBI" id="CHEBI:37565"/>
    </ligand>
</feature>
<keyword evidence="6" id="KW-0963">Cytoplasm</keyword>
<dbReference type="SUPFAM" id="SSF52540">
    <property type="entry name" value="P-loop containing nucleoside triphosphate hydrolases"/>
    <property type="match status" value="1"/>
</dbReference>
<keyword evidence="6" id="KW-0472">Membrane</keyword>
<dbReference type="PROSITE" id="PS51713">
    <property type="entry name" value="G_ERA"/>
    <property type="match status" value="1"/>
</dbReference>
<proteinExistence type="inferred from homology"/>
<dbReference type="GO" id="GO:0000028">
    <property type="term" value="P:ribosomal small subunit assembly"/>
    <property type="evidence" value="ECO:0007669"/>
    <property type="project" value="TreeGrafter"/>
</dbReference>
<dbReference type="CDD" id="cd22534">
    <property type="entry name" value="KH-II_Era"/>
    <property type="match status" value="1"/>
</dbReference>
<dbReference type="Proteomes" id="UP000033750">
    <property type="component" value="Unassembled WGS sequence"/>
</dbReference>
<keyword evidence="6" id="KW-0690">Ribosome biogenesis</keyword>
<dbReference type="InterPro" id="IPR030388">
    <property type="entry name" value="G_ERA_dom"/>
</dbReference>
<evidence type="ECO:0000256" key="7">
    <source>
        <dbReference type="PROSITE-ProRule" id="PRU01050"/>
    </source>
</evidence>
<keyword evidence="4 6" id="KW-0694">RNA-binding</keyword>
<comment type="function">
    <text evidence="6">An essential GTPase that binds both GDP and GTP, with rapid nucleotide exchange. Plays a role in 16S rRNA processing and 30S ribosomal subunit biogenesis and possibly also in cell cycle regulation and energy metabolism.</text>
</comment>
<evidence type="ECO:0000256" key="4">
    <source>
        <dbReference type="ARBA" id="ARBA00022884"/>
    </source>
</evidence>
<feature type="domain" description="Era-type G" evidence="10">
    <location>
        <begin position="2"/>
        <end position="168"/>
    </location>
</feature>
<feature type="binding site" evidence="6">
    <location>
        <begin position="118"/>
        <end position="121"/>
    </location>
    <ligand>
        <name>GTP</name>
        <dbReference type="ChEBI" id="CHEBI:37565"/>
    </ligand>
</feature>
<dbReference type="Pfam" id="PF07650">
    <property type="entry name" value="KH_2"/>
    <property type="match status" value="1"/>
</dbReference>
<evidence type="ECO:0000256" key="1">
    <source>
        <dbReference type="ARBA" id="ARBA00007921"/>
    </source>
</evidence>
<dbReference type="OrthoDB" id="9805918at2"/>
<feature type="region of interest" description="G1" evidence="7">
    <location>
        <begin position="10"/>
        <end position="17"/>
    </location>
</feature>
<keyword evidence="6" id="KW-0699">rRNA-binding</keyword>
<feature type="binding site" evidence="6">
    <location>
        <begin position="57"/>
        <end position="61"/>
    </location>
    <ligand>
        <name>GTP</name>
        <dbReference type="ChEBI" id="CHEBI:37565"/>
    </ligand>
</feature>
<dbReference type="GO" id="GO:0043024">
    <property type="term" value="F:ribosomal small subunit binding"/>
    <property type="evidence" value="ECO:0007669"/>
    <property type="project" value="TreeGrafter"/>
</dbReference>
<keyword evidence="12" id="KW-1185">Reference proteome</keyword>
<comment type="caution">
    <text evidence="11">The sequence shown here is derived from an EMBL/GenBank/DDBJ whole genome shotgun (WGS) entry which is preliminary data.</text>
</comment>
<dbReference type="CDD" id="cd04163">
    <property type="entry name" value="Era"/>
    <property type="match status" value="1"/>
</dbReference>
<dbReference type="NCBIfam" id="NF000908">
    <property type="entry name" value="PRK00089.1"/>
    <property type="match status" value="1"/>
</dbReference>
<evidence type="ECO:0000256" key="5">
    <source>
        <dbReference type="ARBA" id="ARBA00023134"/>
    </source>
</evidence>
<dbReference type="PANTHER" id="PTHR42698:SF1">
    <property type="entry name" value="GTPASE ERA, MITOCHONDRIAL"/>
    <property type="match status" value="1"/>
</dbReference>
<reference evidence="11 12" key="1">
    <citation type="submission" date="2015-03" db="EMBL/GenBank/DDBJ databases">
        <title>Genome sequence of Mycoplasma meleagridis strain ATCC 25294.</title>
        <authorList>
            <person name="Yacoub E."/>
            <person name="Blanchard A."/>
            <person name="Sirand-Pugnet P."/>
            <person name="Mardassi B.B.A."/>
        </authorList>
    </citation>
    <scope>NUCLEOTIDE SEQUENCE [LARGE SCALE GENOMIC DNA]</scope>
    <source>
        <strain evidence="11 12">ATCC 25294</strain>
    </source>
</reference>
<dbReference type="InterPro" id="IPR006073">
    <property type="entry name" value="GTP-bd"/>
</dbReference>
<feature type="region of interest" description="G5" evidence="7">
    <location>
        <begin position="147"/>
        <end position="149"/>
    </location>
</feature>